<dbReference type="InterPro" id="IPR041238">
    <property type="entry name" value="Rap1a"/>
</dbReference>
<evidence type="ECO:0000313" key="2">
    <source>
        <dbReference type="EMBL" id="AXK44056.1"/>
    </source>
</evidence>
<protein>
    <recommendedName>
        <fullName evidence="1">Rap1a immunity protein domain-containing protein</fullName>
    </recommendedName>
</protein>
<sequence length="118" mass="12964">MIFHFLLPLAAAAGSVPSVDMLATDEARNLCVAAAEGSLDAETQCIALIREHADPMLVDEMDPDFQSSCMVVEKISETELIWIFLEWLEEHPDAGDKPASTSITAALFEKLPCGWQER</sequence>
<organism evidence="2 3">
    <name type="scientific">Erythrobacter aureus</name>
    <dbReference type="NCBI Taxonomy" id="2182384"/>
    <lineage>
        <taxon>Bacteria</taxon>
        <taxon>Pseudomonadati</taxon>
        <taxon>Pseudomonadota</taxon>
        <taxon>Alphaproteobacteria</taxon>
        <taxon>Sphingomonadales</taxon>
        <taxon>Erythrobacteraceae</taxon>
        <taxon>Erythrobacter/Porphyrobacter group</taxon>
        <taxon>Erythrobacter</taxon>
    </lineage>
</organism>
<evidence type="ECO:0000259" key="1">
    <source>
        <dbReference type="Pfam" id="PF18602"/>
    </source>
</evidence>
<evidence type="ECO:0000313" key="3">
    <source>
        <dbReference type="Proteomes" id="UP000254508"/>
    </source>
</evidence>
<dbReference type="KEGG" id="err:DVR09_16515"/>
<keyword evidence="3" id="KW-1185">Reference proteome</keyword>
<proteinExistence type="predicted"/>
<reference evidence="2 3" key="1">
    <citation type="submission" date="2018-07" db="EMBL/GenBank/DDBJ databases">
        <title>Genome sequence of Erythrobacter strain YH-07, an antagonistic bacterium isolated from Yellow Sea.</title>
        <authorList>
            <person name="Tang T."/>
            <person name="Liu Q."/>
            <person name="Sun X."/>
        </authorList>
    </citation>
    <scope>NUCLEOTIDE SEQUENCE [LARGE SCALE GENOMIC DNA]</scope>
    <source>
        <strain evidence="2 3">YH-07</strain>
        <plasmid evidence="2 3">unnamed</plasmid>
    </source>
</reference>
<dbReference type="EMBL" id="CP031358">
    <property type="protein sequence ID" value="AXK44056.1"/>
    <property type="molecule type" value="Genomic_DNA"/>
</dbReference>
<name>A0A345YJF4_9SPHN</name>
<dbReference type="RefSeq" id="WP_115418369.1">
    <property type="nucleotide sequence ID" value="NZ_CP031358.1"/>
</dbReference>
<geneLocation type="plasmid" evidence="2 3">
    <name>unnamed</name>
</geneLocation>
<dbReference type="OrthoDB" id="9132029at2"/>
<dbReference type="Pfam" id="PF18602">
    <property type="entry name" value="Rap1a"/>
    <property type="match status" value="1"/>
</dbReference>
<keyword evidence="2" id="KW-0614">Plasmid</keyword>
<gene>
    <name evidence="2" type="ORF">DVR09_16515</name>
</gene>
<accession>A0A345YJF4</accession>
<dbReference type="AlphaFoldDB" id="A0A345YJF4"/>
<dbReference type="Proteomes" id="UP000254508">
    <property type="component" value="Plasmid unnamed"/>
</dbReference>
<feature type="domain" description="Rap1a immunity protein" evidence="1">
    <location>
        <begin position="26"/>
        <end position="113"/>
    </location>
</feature>